<name>A0ABX3K4U6_9GAMM</name>
<reference evidence="2 3" key="1">
    <citation type="journal article" date="2017" name="Genome Announc.">
        <title>Draft Genome Sequences of Salinivibrio proteolyticus, Salinivibrio sharmensis, Salinivibrio siamensis, Salinivibrio costicola subsp. alcaliphilus, Salinivibrio costicola subsp. vallismortis, and 29 New Isolates Belonging to the Genus Salinivibrio.</title>
        <authorList>
            <person name="Lopez-Hermoso C."/>
            <person name="de la Haba R.R."/>
            <person name="Sanchez-Porro C."/>
            <person name="Bayliss S.C."/>
            <person name="Feil E.J."/>
            <person name="Ventosa A."/>
        </authorList>
    </citation>
    <scope>NUCLEOTIDE SEQUENCE [LARGE SCALE GENOMIC DNA]</scope>
    <source>
        <strain evidence="2 3">JCM 14472</strain>
    </source>
</reference>
<dbReference type="Proteomes" id="UP000189410">
    <property type="component" value="Unassembled WGS sequence"/>
</dbReference>
<organism evidence="2 3">
    <name type="scientific">Salinivibrio siamensis</name>
    <dbReference type="NCBI Taxonomy" id="414286"/>
    <lineage>
        <taxon>Bacteria</taxon>
        <taxon>Pseudomonadati</taxon>
        <taxon>Pseudomonadota</taxon>
        <taxon>Gammaproteobacteria</taxon>
        <taxon>Vibrionales</taxon>
        <taxon>Vibrionaceae</taxon>
        <taxon>Salinivibrio</taxon>
    </lineage>
</organism>
<keyword evidence="1" id="KW-0812">Transmembrane</keyword>
<dbReference type="EMBL" id="MUFB01000047">
    <property type="protein sequence ID" value="OOE78962.1"/>
    <property type="molecule type" value="Genomic_DNA"/>
</dbReference>
<proteinExistence type="predicted"/>
<feature type="transmembrane region" description="Helical" evidence="1">
    <location>
        <begin position="92"/>
        <end position="113"/>
    </location>
</feature>
<evidence type="ECO:0000313" key="2">
    <source>
        <dbReference type="EMBL" id="OOE78962.1"/>
    </source>
</evidence>
<keyword evidence="3" id="KW-1185">Reference proteome</keyword>
<evidence type="ECO:0000256" key="1">
    <source>
        <dbReference type="SAM" id="Phobius"/>
    </source>
</evidence>
<keyword evidence="1" id="KW-0472">Membrane</keyword>
<accession>A0ABX3K4U6</accession>
<feature type="transmembrane region" description="Helical" evidence="1">
    <location>
        <begin position="6"/>
        <end position="33"/>
    </location>
</feature>
<keyword evidence="1" id="KW-1133">Transmembrane helix</keyword>
<sequence length="121" mass="14381">MLDILIMCSILIFGGYAFLWAVPAVFILAILALNDIKRIEFIDQQLARDVKQLHSRLDYQLSYKIVNRFTLYCVSYPLIRYRQTTNSWKFKSFMWLNFLGFWSLILAIIFSYLSECLNITF</sequence>
<gene>
    <name evidence="2" type="ORF">BZG73_15725</name>
</gene>
<comment type="caution">
    <text evidence="2">The sequence shown here is derived from an EMBL/GenBank/DDBJ whole genome shotgun (WGS) entry which is preliminary data.</text>
</comment>
<protein>
    <submittedName>
        <fullName evidence="2">Uncharacterized protein</fullName>
    </submittedName>
</protein>
<evidence type="ECO:0000313" key="3">
    <source>
        <dbReference type="Proteomes" id="UP000189410"/>
    </source>
</evidence>